<gene>
    <name evidence="2" type="ORF">E5L68_015355</name>
</gene>
<dbReference type="RefSeq" id="WP_138728539.1">
    <property type="nucleotide sequence ID" value="NZ_SRMP02000034.1"/>
</dbReference>
<reference evidence="2 3" key="1">
    <citation type="submission" date="2024-12" db="EMBL/GenBank/DDBJ databases">
        <authorList>
            <person name="Hu S."/>
        </authorList>
    </citation>
    <scope>NUCLEOTIDE SEQUENCE [LARGE SCALE GENOMIC DNA]</scope>
    <source>
        <strain evidence="2 3">P-25</strain>
    </source>
</reference>
<dbReference type="Proteomes" id="UP001517367">
    <property type="component" value="Unassembled WGS sequence"/>
</dbReference>
<feature type="signal peptide" evidence="1">
    <location>
        <begin position="1"/>
        <end position="20"/>
    </location>
</feature>
<dbReference type="SUPFAM" id="SSF49464">
    <property type="entry name" value="Carboxypeptidase regulatory domain-like"/>
    <property type="match status" value="1"/>
</dbReference>
<proteinExistence type="predicted"/>
<comment type="caution">
    <text evidence="2">The sequence shown here is derived from an EMBL/GenBank/DDBJ whole genome shotgun (WGS) entry which is preliminary data.</text>
</comment>
<organism evidence="2 3">
    <name type="scientific">Pedobacter helvus</name>
    <dbReference type="NCBI Taxonomy" id="2563444"/>
    <lineage>
        <taxon>Bacteria</taxon>
        <taxon>Pseudomonadati</taxon>
        <taxon>Bacteroidota</taxon>
        <taxon>Sphingobacteriia</taxon>
        <taxon>Sphingobacteriales</taxon>
        <taxon>Sphingobacteriaceae</taxon>
        <taxon>Pedobacter</taxon>
    </lineage>
</organism>
<evidence type="ECO:0008006" key="4">
    <source>
        <dbReference type="Google" id="ProtNLM"/>
    </source>
</evidence>
<sequence>MKFKLVIALLFGSFFCAAQTAVNYNQSNLAKLVTLNLKANKIGDVLQKIGSAGGFYFTYNGALFGQDSIVNLNVRNKPVREILDELFDGKVDYKENAEYIILRYAVNHFAIEAESIVTAENLYAITGRVIDTQTGKKVKNASVYEKRLLQSAITDEEGFFNLKFKGNHEAIVLTASKETYRDTSIVFLSSIDIKPKSYDDPDKNKGTFVGNLLDNFRIGRWLTSSKQRLQNINVPNFLTNMPVQASLIPGLSSHGNMSGSVVNKFSINLVGGYTAGVDGAELAGVFNLNKADVRYVQVAGAINITGGNTEGSQIAGMANMVGGNANGVQVAGLYNHVRGNTNGIQIATVNYVRGLAEGMQVSAVGNLVNEDLHGIQITGIANVVRNKAKGFQLAGVGNVAMQDMKGVQLSGIFNYAKHNKGFQLGLINIADTSSGVSLGLINIVKHGYHKIGISTNDLINANASFKSGNANLYTIFLLGKNFVTNENIETFGFGFGHDFFAGKRVSVSAELTAQHLHLGRWDYANILNKFQLNLQLRLFKGLSVYGGPVLNYYVTEAPTGYVAAKGYQSQISPSYSKKINGNDGWLGWAVGINLF</sequence>
<dbReference type="EMBL" id="SRMP02000034">
    <property type="protein sequence ID" value="MFN0292774.1"/>
    <property type="molecule type" value="Genomic_DNA"/>
</dbReference>
<feature type="chain" id="PRO_5045263377" description="Carboxypeptidase-like regulatory domain-containing protein" evidence="1">
    <location>
        <begin position="21"/>
        <end position="595"/>
    </location>
</feature>
<evidence type="ECO:0000313" key="3">
    <source>
        <dbReference type="Proteomes" id="UP001517367"/>
    </source>
</evidence>
<evidence type="ECO:0000256" key="1">
    <source>
        <dbReference type="SAM" id="SignalP"/>
    </source>
</evidence>
<evidence type="ECO:0000313" key="2">
    <source>
        <dbReference type="EMBL" id="MFN0292774.1"/>
    </source>
</evidence>
<dbReference type="InterPro" id="IPR008969">
    <property type="entry name" value="CarboxyPept-like_regulatory"/>
</dbReference>
<protein>
    <recommendedName>
        <fullName evidence="4">Carboxypeptidase-like regulatory domain-containing protein</fullName>
    </recommendedName>
</protein>
<dbReference type="Gene3D" id="2.60.40.1120">
    <property type="entry name" value="Carboxypeptidase-like, regulatory domain"/>
    <property type="match status" value="1"/>
</dbReference>
<name>A0ABW9JK25_9SPHI</name>
<accession>A0ABW9JK25</accession>
<keyword evidence="3" id="KW-1185">Reference proteome</keyword>
<keyword evidence="1" id="KW-0732">Signal</keyword>